<gene>
    <name evidence="1" type="ORF">SAMN06265222_11595</name>
</gene>
<evidence type="ECO:0000313" key="2">
    <source>
        <dbReference type="Proteomes" id="UP001158067"/>
    </source>
</evidence>
<reference evidence="1 2" key="1">
    <citation type="submission" date="2017-05" db="EMBL/GenBank/DDBJ databases">
        <authorList>
            <person name="Varghese N."/>
            <person name="Submissions S."/>
        </authorList>
    </citation>
    <scope>NUCLEOTIDE SEQUENCE [LARGE SCALE GENOMIC DNA]</scope>
    <source>
        <strain evidence="1 2">DSM 25457</strain>
    </source>
</reference>
<organism evidence="1 2">
    <name type="scientific">Neorhodopirellula lusitana</name>
    <dbReference type="NCBI Taxonomy" id="445327"/>
    <lineage>
        <taxon>Bacteria</taxon>
        <taxon>Pseudomonadati</taxon>
        <taxon>Planctomycetota</taxon>
        <taxon>Planctomycetia</taxon>
        <taxon>Pirellulales</taxon>
        <taxon>Pirellulaceae</taxon>
        <taxon>Neorhodopirellula</taxon>
    </lineage>
</organism>
<accession>A0ABY1QKY2</accession>
<sequence length="74" mass="8368">MKHQDQTHATQCVCTGKVGHAQASGSNDMQGCHSRKALPLYAIPIRRFRFFETANRNRCSLTEIPHGYTQLSQH</sequence>
<protein>
    <submittedName>
        <fullName evidence="1">Uncharacterized protein</fullName>
    </submittedName>
</protein>
<evidence type="ECO:0000313" key="1">
    <source>
        <dbReference type="EMBL" id="SMP72538.1"/>
    </source>
</evidence>
<dbReference type="EMBL" id="FXUG01000015">
    <property type="protein sequence ID" value="SMP72538.1"/>
    <property type="molecule type" value="Genomic_DNA"/>
</dbReference>
<proteinExistence type="predicted"/>
<dbReference type="Proteomes" id="UP001158067">
    <property type="component" value="Unassembled WGS sequence"/>
</dbReference>
<name>A0ABY1QKY2_9BACT</name>
<comment type="caution">
    <text evidence="1">The sequence shown here is derived from an EMBL/GenBank/DDBJ whole genome shotgun (WGS) entry which is preliminary data.</text>
</comment>
<keyword evidence="2" id="KW-1185">Reference proteome</keyword>